<organism evidence="1 2">
    <name type="scientific">Poseidonibacter ostreae</name>
    <dbReference type="NCBI Taxonomy" id="2654171"/>
    <lineage>
        <taxon>Bacteria</taxon>
        <taxon>Pseudomonadati</taxon>
        <taxon>Campylobacterota</taxon>
        <taxon>Epsilonproteobacteria</taxon>
        <taxon>Campylobacterales</taxon>
        <taxon>Arcobacteraceae</taxon>
        <taxon>Poseidonibacter</taxon>
    </lineage>
</organism>
<proteinExistence type="predicted"/>
<dbReference type="AlphaFoldDB" id="A0A6L4WNX7"/>
<dbReference type="EMBL" id="WFKK01000078">
    <property type="protein sequence ID" value="KAB7884617.1"/>
    <property type="molecule type" value="Genomic_DNA"/>
</dbReference>
<comment type="caution">
    <text evidence="1">The sequence shown here is derived from an EMBL/GenBank/DDBJ whole genome shotgun (WGS) entry which is preliminary data.</text>
</comment>
<evidence type="ECO:0008006" key="3">
    <source>
        <dbReference type="Google" id="ProtNLM"/>
    </source>
</evidence>
<dbReference type="RefSeq" id="WP_152279922.1">
    <property type="nucleotide sequence ID" value="NZ_WFKK01000078.1"/>
</dbReference>
<dbReference type="Proteomes" id="UP000472839">
    <property type="component" value="Unassembled WGS sequence"/>
</dbReference>
<protein>
    <recommendedName>
        <fullName evidence="3">HNH endonuclease 5 domain-containing protein</fullName>
    </recommendedName>
</protein>
<gene>
    <name evidence="1" type="ORF">GBG19_15530</name>
</gene>
<sequence length="239" mass="28077">MNCWICGAIADSGEHKIKKSLLKKVYSDDFKNKEMRHIKYGEETKLPGPNSNKIKFKKVICSKCNNSRTQSHDASFDIFIDFIIKHYELINEKRIIDFKEIYGEKFPEQQTNLFKYFVKIFGCDLSENNFIVPSDIVQLIDKTFFKTRLKITFSINEQIVTSNSPTNLLYGNGYLITTDFNLNSRLEVDTKYRFEMNLSYLRVNFFYNTFTDIGLGSDWIADKQYLYLGSSQEMNKEHI</sequence>
<name>A0A6L4WNX7_9BACT</name>
<evidence type="ECO:0000313" key="1">
    <source>
        <dbReference type="EMBL" id="KAB7884617.1"/>
    </source>
</evidence>
<reference evidence="1 2" key="1">
    <citation type="submission" date="2019-10" db="EMBL/GenBank/DDBJ databases">
        <title>Poseidonibacter ostreae sp. nov., isolated from the gut of the Ostrea denselamellosa.</title>
        <authorList>
            <person name="Choi A."/>
        </authorList>
    </citation>
    <scope>NUCLEOTIDE SEQUENCE [LARGE SCALE GENOMIC DNA]</scope>
    <source>
        <strain evidence="1 2">SJOD-M-33</strain>
    </source>
</reference>
<evidence type="ECO:0000313" key="2">
    <source>
        <dbReference type="Proteomes" id="UP000472839"/>
    </source>
</evidence>
<accession>A0A6L4WNX7</accession>